<dbReference type="GO" id="GO:0050355">
    <property type="term" value="F:inorganic triphosphate phosphatase activity"/>
    <property type="evidence" value="ECO:0007669"/>
    <property type="project" value="InterPro"/>
</dbReference>
<dbReference type="PANTHER" id="PTHR39569">
    <property type="entry name" value="INORGANIC TRIPHOSPHATASE"/>
    <property type="match status" value="1"/>
</dbReference>
<dbReference type="Gene3D" id="2.40.320.10">
    <property type="entry name" value="Hypothetical Protein Pfu-838710-001"/>
    <property type="match status" value="1"/>
</dbReference>
<dbReference type="PROSITE" id="PS51707">
    <property type="entry name" value="CYTH"/>
    <property type="match status" value="1"/>
</dbReference>
<dbReference type="CDD" id="cd07756">
    <property type="entry name" value="CYTH-like_Pase_CHAD"/>
    <property type="match status" value="1"/>
</dbReference>
<dbReference type="InterPro" id="IPR023577">
    <property type="entry name" value="CYTH_domain"/>
</dbReference>
<sequence>MEHRLMAGQEEVELKLDVDAAAMASFLALPMLRDPASREQHLHAIYYDTPDRDLGAAGASLRIRHGEGVPLQTLKLPGGSAAGLFARGEWSWPLAGGEEAALDEPPVRALLPGLDARLAPLFEIRVVRRLHDVIHGDARIEASLDSGEISVAGVSRAFDEVELELKSGSPAALFDLARLLDGIAPVRVGVSSKAERGYRLIAGRDAGPAKAEPLALADDATAAQAFGAAAGACLRQFRLNEPLVMADWHAGALHQARVALRRLRSTIALFRPMLADHLPAHLDGELRWLAGAMARARAIDVLIARHGDDMLRRSVLEQREAAYVAAIGALAGARSRALLLDLAEWISIGAWCRPLSDAPSDQADARAVIRHGLRRFRRRIKRAGPLDALDDAGRHKVRIAVKKLRYASDMFAPLFEGPHKARRDFLRALATLSDRLGVLNDIVTEPGLIADLGLPRPAGTGEPALRSAIGDAEDARLALLAIRPFWR</sequence>
<proteinExistence type="predicted"/>
<dbReference type="SMART" id="SM01118">
    <property type="entry name" value="CYTH"/>
    <property type="match status" value="1"/>
</dbReference>
<evidence type="ECO:0000313" key="3">
    <source>
        <dbReference type="EMBL" id="PTD18549.1"/>
    </source>
</evidence>
<evidence type="ECO:0000259" key="2">
    <source>
        <dbReference type="PROSITE" id="PS51708"/>
    </source>
</evidence>
<dbReference type="Pfam" id="PF05235">
    <property type="entry name" value="CHAD"/>
    <property type="match status" value="1"/>
</dbReference>
<accession>A0A2T4HRV8</accession>
<dbReference type="InterPro" id="IPR038186">
    <property type="entry name" value="CHAD_dom_sf"/>
</dbReference>
<dbReference type="SUPFAM" id="SSF55154">
    <property type="entry name" value="CYTH-like phosphatases"/>
    <property type="match status" value="1"/>
</dbReference>
<dbReference type="InterPro" id="IPR007899">
    <property type="entry name" value="CHAD_dom"/>
</dbReference>
<organism evidence="3 4">
    <name type="scientific">Edaphosphingomonas fennica</name>
    <dbReference type="NCBI Taxonomy" id="114404"/>
    <lineage>
        <taxon>Bacteria</taxon>
        <taxon>Pseudomonadati</taxon>
        <taxon>Pseudomonadota</taxon>
        <taxon>Alphaproteobacteria</taxon>
        <taxon>Sphingomonadales</taxon>
        <taxon>Rhizorhabdaceae</taxon>
        <taxon>Edaphosphingomonas</taxon>
    </lineage>
</organism>
<dbReference type="Pfam" id="PF01928">
    <property type="entry name" value="CYTH"/>
    <property type="match status" value="1"/>
</dbReference>
<dbReference type="EMBL" id="PHHF01000063">
    <property type="protein sequence ID" value="PTD18549.1"/>
    <property type="molecule type" value="Genomic_DNA"/>
</dbReference>
<dbReference type="InterPro" id="IPR033469">
    <property type="entry name" value="CYTH-like_dom_sf"/>
</dbReference>
<reference evidence="3 4" key="1">
    <citation type="submission" date="2017-11" db="EMBL/GenBank/DDBJ databases">
        <title>Sphingomonas oleivorans sp. nov., isolated from oil-contaminated soil.</title>
        <authorList>
            <person name="Wang L."/>
            <person name="Chen L."/>
        </authorList>
    </citation>
    <scope>NUCLEOTIDE SEQUENCE [LARGE SCALE GENOMIC DNA]</scope>
    <source>
        <strain evidence="3 4">K101</strain>
    </source>
</reference>
<dbReference type="Gene3D" id="1.40.20.10">
    <property type="entry name" value="CHAD domain"/>
    <property type="match status" value="1"/>
</dbReference>
<comment type="caution">
    <text evidence="3">The sequence shown here is derived from an EMBL/GenBank/DDBJ whole genome shotgun (WGS) entry which is preliminary data.</text>
</comment>
<evidence type="ECO:0000313" key="4">
    <source>
        <dbReference type="Proteomes" id="UP000241206"/>
    </source>
</evidence>
<feature type="domain" description="CHAD" evidence="2">
    <location>
        <begin position="219"/>
        <end position="487"/>
    </location>
</feature>
<name>A0A2T4HRV8_9SPHN</name>
<dbReference type="GO" id="GO:0046872">
    <property type="term" value="F:metal ion binding"/>
    <property type="evidence" value="ECO:0007669"/>
    <property type="project" value="TreeGrafter"/>
</dbReference>
<dbReference type="Proteomes" id="UP000241206">
    <property type="component" value="Unassembled WGS sequence"/>
</dbReference>
<dbReference type="PANTHER" id="PTHR39569:SF1">
    <property type="entry name" value="INORGANIC TRIPHOSPHATASE"/>
    <property type="match status" value="1"/>
</dbReference>
<feature type="domain" description="CYTH" evidence="1">
    <location>
        <begin position="9"/>
        <end position="204"/>
    </location>
</feature>
<keyword evidence="4" id="KW-1185">Reference proteome</keyword>
<dbReference type="SMART" id="SM00880">
    <property type="entry name" value="CHAD"/>
    <property type="match status" value="1"/>
</dbReference>
<evidence type="ECO:0000259" key="1">
    <source>
        <dbReference type="PROSITE" id="PS51707"/>
    </source>
</evidence>
<dbReference type="RefSeq" id="WP_107395395.1">
    <property type="nucleotide sequence ID" value="NZ_PHHF01000063.1"/>
</dbReference>
<gene>
    <name evidence="3" type="ORF">CV103_14915</name>
</gene>
<dbReference type="PROSITE" id="PS51708">
    <property type="entry name" value="CHAD"/>
    <property type="match status" value="1"/>
</dbReference>
<protein>
    <submittedName>
        <fullName evidence="3">Inorganic triphosphatase</fullName>
    </submittedName>
</protein>
<dbReference type="InterPro" id="IPR039013">
    <property type="entry name" value="YgiF"/>
</dbReference>
<dbReference type="AlphaFoldDB" id="A0A2T4HRV8"/>